<name>A0ABD2WX88_9HYME</name>
<feature type="compositionally biased region" description="Basic and acidic residues" evidence="5">
    <location>
        <begin position="31"/>
        <end position="51"/>
    </location>
</feature>
<comment type="caution">
    <text evidence="8">The sequence shown here is derived from an EMBL/GenBank/DDBJ whole genome shotgun (WGS) entry which is preliminary data.</text>
</comment>
<feature type="region of interest" description="Disordered" evidence="5">
    <location>
        <begin position="140"/>
        <end position="212"/>
    </location>
</feature>
<protein>
    <recommendedName>
        <fullName evidence="7">SUN domain-containing protein</fullName>
    </recommendedName>
</protein>
<evidence type="ECO:0000256" key="2">
    <source>
        <dbReference type="ARBA" id="ARBA00022692"/>
    </source>
</evidence>
<feature type="compositionally biased region" description="Basic and acidic residues" evidence="5">
    <location>
        <begin position="150"/>
        <end position="160"/>
    </location>
</feature>
<feature type="region of interest" description="Disordered" evidence="5">
    <location>
        <begin position="31"/>
        <end position="101"/>
    </location>
</feature>
<dbReference type="AlphaFoldDB" id="A0ABD2WX88"/>
<keyword evidence="2 6" id="KW-0812">Transmembrane</keyword>
<dbReference type="GO" id="GO:0016020">
    <property type="term" value="C:membrane"/>
    <property type="evidence" value="ECO:0007669"/>
    <property type="project" value="UniProtKB-SubCell"/>
</dbReference>
<dbReference type="PANTHER" id="PTHR12911">
    <property type="entry name" value="SAD1/UNC-84-LIKE PROTEIN-RELATED"/>
    <property type="match status" value="1"/>
</dbReference>
<feature type="compositionally biased region" description="Basic and acidic residues" evidence="5">
    <location>
        <begin position="60"/>
        <end position="90"/>
    </location>
</feature>
<gene>
    <name evidence="8" type="ORF">TKK_008927</name>
</gene>
<sequence length="893" mass="102623">MLPEVIPSALVQGYGVTRLVLPILKRRSVSKESSMEPEKVYDLRSRSRSRSETPNFFSNRSEDGSEPRYDLRRLSSRERSMTPAELDSRRSSSRSLPGSVVKNRVKNMDIIVENSPINDTITNSFSSDANDNTTIEPINTIEKTVTKSTKKSERRSESQKVKKQLLLNGQSENKDGSLDSQSGTKSKTRKRIITSDYSSEEGEKEEVSKSNSANSAYEFYKQHPDYWNKFPKTDYTYSKTSKCRYEVAPGVMARPNMSRCSLHSEGNNSFLSNSQSSLKDSSMEENNIAANLNNSKSKNTDQFSVSYKKTMEYSSIRRDYSLNNSINDNKINERYEAWATPLLSSHSRSRISNNLDSDTEMDEPDSVRQSSKISTFVSFIWTCLSAVFHFVTFGYLRKQSQYSSYTSHSYRRYEETKWQKVKSWIGSSFRQVYLTLVNVMLLDTWLLSKATNIRQRAQGRRSKILWLVLLPLLCVIGCWFLPHSLAMFSFSTENFSWWKQKADTPEIFSSQSHQRNVESNLELKRIVEQLITRVHELETNSTRQYNQLVDVDEAVNNLKNGNSEYWKLYESKLSNLKQEVDESSDSNRYKSEEIASMKIELENMKSLFTQLKTCCESSATKINEEDIKRQADEVFTGYFGDSISKHDIVRIFQIMNSKIQQEESNSVADPENTALGIDEIRRIVLGILKIYDADKTGKVDFALESAGKEKENVISTKKFSIIILNNNFLGGQVISTRCTQRYNMHTRAFKILGLTLYYESNNPRTVIQGNTLQPGMCWAFQDFPGYLLIKLRSPIFVTGFTLEHAPKANLPNGEMKSAPKKFNVWGLTSEHDAEPVMFGEYEFVDSNDSLQYFPVQNTSITWPYEYVELRIHSNHGQLDYTCLYRFRVHGNIA</sequence>
<feature type="transmembrane region" description="Helical" evidence="6">
    <location>
        <begin position="376"/>
        <end position="396"/>
    </location>
</feature>
<evidence type="ECO:0000259" key="7">
    <source>
        <dbReference type="PROSITE" id="PS51469"/>
    </source>
</evidence>
<organism evidence="8 9">
    <name type="scientific">Trichogramma kaykai</name>
    <dbReference type="NCBI Taxonomy" id="54128"/>
    <lineage>
        <taxon>Eukaryota</taxon>
        <taxon>Metazoa</taxon>
        <taxon>Ecdysozoa</taxon>
        <taxon>Arthropoda</taxon>
        <taxon>Hexapoda</taxon>
        <taxon>Insecta</taxon>
        <taxon>Pterygota</taxon>
        <taxon>Neoptera</taxon>
        <taxon>Endopterygota</taxon>
        <taxon>Hymenoptera</taxon>
        <taxon>Apocrita</taxon>
        <taxon>Proctotrupomorpha</taxon>
        <taxon>Chalcidoidea</taxon>
        <taxon>Trichogrammatidae</taxon>
        <taxon>Trichogramma</taxon>
    </lineage>
</organism>
<dbReference type="InterPro" id="IPR012919">
    <property type="entry name" value="SUN_dom"/>
</dbReference>
<proteinExistence type="predicted"/>
<evidence type="ECO:0000256" key="5">
    <source>
        <dbReference type="SAM" id="MobiDB-lite"/>
    </source>
</evidence>
<evidence type="ECO:0000256" key="1">
    <source>
        <dbReference type="ARBA" id="ARBA00004370"/>
    </source>
</evidence>
<dbReference type="InterPro" id="IPR045119">
    <property type="entry name" value="SUN1-5"/>
</dbReference>
<dbReference type="GO" id="GO:0005635">
    <property type="term" value="C:nuclear envelope"/>
    <property type="evidence" value="ECO:0007669"/>
    <property type="project" value="UniProtKB-ARBA"/>
</dbReference>
<evidence type="ECO:0000313" key="9">
    <source>
        <dbReference type="Proteomes" id="UP001627154"/>
    </source>
</evidence>
<dbReference type="Pfam" id="PF07738">
    <property type="entry name" value="Sad1_UNC"/>
    <property type="match status" value="1"/>
</dbReference>
<reference evidence="8 9" key="1">
    <citation type="journal article" date="2024" name="bioRxiv">
        <title>A reference genome for Trichogramma kaykai: A tiny desert-dwelling parasitoid wasp with competing sex-ratio distorters.</title>
        <authorList>
            <person name="Culotta J."/>
            <person name="Lindsey A.R."/>
        </authorList>
    </citation>
    <scope>NUCLEOTIDE SEQUENCE [LARGE SCALE GENOMIC DNA]</scope>
    <source>
        <strain evidence="8 9">KSX58</strain>
    </source>
</reference>
<feature type="transmembrane region" description="Helical" evidence="6">
    <location>
        <begin position="464"/>
        <end position="482"/>
    </location>
</feature>
<dbReference type="Gene3D" id="2.60.120.260">
    <property type="entry name" value="Galactose-binding domain-like"/>
    <property type="match status" value="1"/>
</dbReference>
<dbReference type="SUPFAM" id="SSF49785">
    <property type="entry name" value="Galactose-binding domain-like"/>
    <property type="match status" value="1"/>
</dbReference>
<dbReference type="EMBL" id="JBJJXI010000066">
    <property type="protein sequence ID" value="KAL3397363.1"/>
    <property type="molecule type" value="Genomic_DNA"/>
</dbReference>
<dbReference type="InterPro" id="IPR008979">
    <property type="entry name" value="Galactose-bd-like_sf"/>
</dbReference>
<keyword evidence="4 6" id="KW-0472">Membrane</keyword>
<dbReference type="Proteomes" id="UP001627154">
    <property type="component" value="Unassembled WGS sequence"/>
</dbReference>
<evidence type="ECO:0000256" key="4">
    <source>
        <dbReference type="ARBA" id="ARBA00023136"/>
    </source>
</evidence>
<keyword evidence="3 6" id="KW-1133">Transmembrane helix</keyword>
<evidence type="ECO:0000313" key="8">
    <source>
        <dbReference type="EMBL" id="KAL3397363.1"/>
    </source>
</evidence>
<feature type="domain" description="SUN" evidence="7">
    <location>
        <begin position="730"/>
        <end position="893"/>
    </location>
</feature>
<dbReference type="PANTHER" id="PTHR12911:SF8">
    <property type="entry name" value="KLAROID PROTEIN-RELATED"/>
    <property type="match status" value="1"/>
</dbReference>
<dbReference type="PROSITE" id="PS51469">
    <property type="entry name" value="SUN"/>
    <property type="match status" value="1"/>
</dbReference>
<evidence type="ECO:0000256" key="6">
    <source>
        <dbReference type="SAM" id="Phobius"/>
    </source>
</evidence>
<comment type="subcellular location">
    <subcellularLocation>
        <location evidence="1">Membrane</location>
    </subcellularLocation>
</comment>
<accession>A0ABD2WX88</accession>
<evidence type="ECO:0000256" key="3">
    <source>
        <dbReference type="ARBA" id="ARBA00022989"/>
    </source>
</evidence>
<keyword evidence="9" id="KW-1185">Reference proteome</keyword>